<gene>
    <name evidence="1" type="ORF">LCGC14_1544540</name>
</gene>
<dbReference type="AlphaFoldDB" id="A0A0F9JD06"/>
<protein>
    <submittedName>
        <fullName evidence="1">Uncharacterized protein</fullName>
    </submittedName>
</protein>
<organism evidence="1">
    <name type="scientific">marine sediment metagenome</name>
    <dbReference type="NCBI Taxonomy" id="412755"/>
    <lineage>
        <taxon>unclassified sequences</taxon>
        <taxon>metagenomes</taxon>
        <taxon>ecological metagenomes</taxon>
    </lineage>
</organism>
<proteinExistence type="predicted"/>
<comment type="caution">
    <text evidence="1">The sequence shown here is derived from an EMBL/GenBank/DDBJ whole genome shotgun (WGS) entry which is preliminary data.</text>
</comment>
<accession>A0A0F9JD06</accession>
<reference evidence="1" key="1">
    <citation type="journal article" date="2015" name="Nature">
        <title>Complex archaea that bridge the gap between prokaryotes and eukaryotes.</title>
        <authorList>
            <person name="Spang A."/>
            <person name="Saw J.H."/>
            <person name="Jorgensen S.L."/>
            <person name="Zaremba-Niedzwiedzka K."/>
            <person name="Martijn J."/>
            <person name="Lind A.E."/>
            <person name="van Eijk R."/>
            <person name="Schleper C."/>
            <person name="Guy L."/>
            <person name="Ettema T.J."/>
        </authorList>
    </citation>
    <scope>NUCLEOTIDE SEQUENCE</scope>
</reference>
<evidence type="ECO:0000313" key="1">
    <source>
        <dbReference type="EMBL" id="KKM60171.1"/>
    </source>
</evidence>
<name>A0A0F9JD06_9ZZZZ</name>
<dbReference type="EMBL" id="LAZR01011729">
    <property type="protein sequence ID" value="KKM60171.1"/>
    <property type="molecule type" value="Genomic_DNA"/>
</dbReference>
<sequence length="50" mass="5979">MDYIYVDNKDLLTKENVREIIEQGLGITSKPNKIKEVIKRFKEIEKQIKE</sequence>